<accession>A0A7N0V304</accession>
<evidence type="ECO:0000313" key="2">
    <source>
        <dbReference type="Proteomes" id="UP000594263"/>
    </source>
</evidence>
<dbReference type="Gramene" id="Kaladp0100s0018.1.v1.1">
    <property type="protein sequence ID" value="Kaladp0100s0018.1.v1.1"/>
    <property type="gene ID" value="Kaladp0100s0018.v1.1"/>
</dbReference>
<organism evidence="1 2">
    <name type="scientific">Kalanchoe fedtschenkoi</name>
    <name type="common">Lavender scallops</name>
    <name type="synonym">South American air plant</name>
    <dbReference type="NCBI Taxonomy" id="63787"/>
    <lineage>
        <taxon>Eukaryota</taxon>
        <taxon>Viridiplantae</taxon>
        <taxon>Streptophyta</taxon>
        <taxon>Embryophyta</taxon>
        <taxon>Tracheophyta</taxon>
        <taxon>Spermatophyta</taxon>
        <taxon>Magnoliopsida</taxon>
        <taxon>eudicotyledons</taxon>
        <taxon>Gunneridae</taxon>
        <taxon>Pentapetalae</taxon>
        <taxon>Saxifragales</taxon>
        <taxon>Crassulaceae</taxon>
        <taxon>Kalanchoe</taxon>
    </lineage>
</organism>
<dbReference type="EnsemblPlants" id="Kaladp0100s0018.1.v1.1">
    <property type="protein sequence ID" value="Kaladp0100s0018.1.v1.1"/>
    <property type="gene ID" value="Kaladp0100s0018.v1.1"/>
</dbReference>
<keyword evidence="2" id="KW-1185">Reference proteome</keyword>
<name>A0A7N0V304_KALFE</name>
<dbReference type="AlphaFoldDB" id="A0A7N0V304"/>
<protein>
    <submittedName>
        <fullName evidence="1">Uncharacterized protein</fullName>
    </submittedName>
</protein>
<reference evidence="1" key="1">
    <citation type="submission" date="2021-01" db="UniProtKB">
        <authorList>
            <consortium name="EnsemblPlants"/>
        </authorList>
    </citation>
    <scope>IDENTIFICATION</scope>
</reference>
<dbReference type="Proteomes" id="UP000594263">
    <property type="component" value="Unplaced"/>
</dbReference>
<proteinExistence type="predicted"/>
<sequence length="101" mass="11804">MDLKAIDSIKLTFTGLRTIKQAAEAAVSMCIYTIWKERNARVFRGEGRNLHKLKKETMQELNFILAKIEKLKMSSKNIYWANKLGIDPAFIRKKKMKRDDN</sequence>
<evidence type="ECO:0000313" key="1">
    <source>
        <dbReference type="EnsemblPlants" id="Kaladp0100s0018.1.v1.1"/>
    </source>
</evidence>